<protein>
    <submittedName>
        <fullName evidence="9">Pilus assembly protein</fullName>
    </submittedName>
</protein>
<proteinExistence type="predicted"/>
<evidence type="ECO:0000256" key="2">
    <source>
        <dbReference type="ARBA" id="ARBA00022475"/>
    </source>
</evidence>
<accession>A0A8J2Y429</accession>
<feature type="compositionally biased region" description="Polar residues" evidence="6">
    <location>
        <begin position="44"/>
        <end position="58"/>
    </location>
</feature>
<reference evidence="9" key="1">
    <citation type="journal article" date="2014" name="Int. J. Syst. Evol. Microbiol.">
        <title>Complete genome sequence of Corynebacterium casei LMG S-19264T (=DSM 44701T), isolated from a smear-ripened cheese.</title>
        <authorList>
            <consortium name="US DOE Joint Genome Institute (JGI-PGF)"/>
            <person name="Walter F."/>
            <person name="Albersmeier A."/>
            <person name="Kalinowski J."/>
            <person name="Ruckert C."/>
        </authorList>
    </citation>
    <scope>NUCLEOTIDE SEQUENCE</scope>
    <source>
        <strain evidence="9">CGMCC 1.12921</strain>
    </source>
</reference>
<feature type="transmembrane region" description="Helical" evidence="7">
    <location>
        <begin position="130"/>
        <end position="149"/>
    </location>
</feature>
<dbReference type="AlphaFoldDB" id="A0A8J2Y429"/>
<evidence type="ECO:0000313" key="9">
    <source>
        <dbReference type="EMBL" id="GGD13561.1"/>
    </source>
</evidence>
<feature type="transmembrane region" description="Helical" evidence="7">
    <location>
        <begin position="264"/>
        <end position="285"/>
    </location>
</feature>
<evidence type="ECO:0000256" key="6">
    <source>
        <dbReference type="SAM" id="MobiDB-lite"/>
    </source>
</evidence>
<dbReference type="GO" id="GO:0005886">
    <property type="term" value="C:plasma membrane"/>
    <property type="evidence" value="ECO:0007669"/>
    <property type="project" value="UniProtKB-SubCell"/>
</dbReference>
<reference evidence="9" key="2">
    <citation type="submission" date="2020-09" db="EMBL/GenBank/DDBJ databases">
        <authorList>
            <person name="Sun Q."/>
            <person name="Zhou Y."/>
        </authorList>
    </citation>
    <scope>NUCLEOTIDE SEQUENCE</scope>
    <source>
        <strain evidence="9">CGMCC 1.12921</strain>
    </source>
</reference>
<dbReference type="RefSeq" id="WP_188158290.1">
    <property type="nucleotide sequence ID" value="NZ_BMGH01000001.1"/>
</dbReference>
<feature type="region of interest" description="Disordered" evidence="6">
    <location>
        <begin position="36"/>
        <end position="67"/>
    </location>
</feature>
<organism evidence="9 10">
    <name type="scientific">Aquisalinus flavus</name>
    <dbReference type="NCBI Taxonomy" id="1526572"/>
    <lineage>
        <taxon>Bacteria</taxon>
        <taxon>Pseudomonadati</taxon>
        <taxon>Pseudomonadota</taxon>
        <taxon>Alphaproteobacteria</taxon>
        <taxon>Parvularculales</taxon>
        <taxon>Parvularculaceae</taxon>
        <taxon>Aquisalinus</taxon>
    </lineage>
</organism>
<evidence type="ECO:0000256" key="1">
    <source>
        <dbReference type="ARBA" id="ARBA00004651"/>
    </source>
</evidence>
<keyword evidence="3 7" id="KW-0812">Transmembrane</keyword>
<comment type="caution">
    <text evidence="9">The sequence shown here is derived from an EMBL/GenBank/DDBJ whole genome shotgun (WGS) entry which is preliminary data.</text>
</comment>
<sequence length="332" mass="36766">MQLDQQTLLMLILGAVCIGALGYVFMAPTNQKKASQRAAGLAGNSRTAQRNTGKGQQDNTRDRRKHIQESLRKMEDAQKERAQKQKLSLHQKIEQAGLNISERDFYVASVICGVGCALIGFISAQAMHVIAMMTFVGALGLPRWGLFFLKSRRQKKFLTEFTGAIDVIVRGVKSGLPVHECLKIVSKDSEQPVRAEFALMIEGLRIGLSFEQVLERMYDRMPLPEVNFFSIVLIIQRQTGGNLAEALGNLATVLRNRKMMQGKVSALSMEAKASAVILGSLPFMVGGMVHMSSPEYLEPLWNTQMGNFILLGSGLWMSIGIFIMKNMISIKV</sequence>
<dbReference type="Proteomes" id="UP000613582">
    <property type="component" value="Unassembled WGS sequence"/>
</dbReference>
<gene>
    <name evidence="9" type="primary">ctpH</name>
    <name evidence="9" type="ORF">GCM10011342_22910</name>
</gene>
<keyword evidence="4 7" id="KW-1133">Transmembrane helix</keyword>
<feature type="transmembrane region" description="Helical" evidence="7">
    <location>
        <begin position="305"/>
        <end position="324"/>
    </location>
</feature>
<dbReference type="Gene3D" id="1.20.81.30">
    <property type="entry name" value="Type II secretion system (T2SS), domain F"/>
    <property type="match status" value="1"/>
</dbReference>
<dbReference type="InterPro" id="IPR018076">
    <property type="entry name" value="T2SS_GspF_dom"/>
</dbReference>
<evidence type="ECO:0000256" key="4">
    <source>
        <dbReference type="ARBA" id="ARBA00022989"/>
    </source>
</evidence>
<evidence type="ECO:0000256" key="5">
    <source>
        <dbReference type="ARBA" id="ARBA00023136"/>
    </source>
</evidence>
<evidence type="ECO:0000256" key="3">
    <source>
        <dbReference type="ARBA" id="ARBA00022692"/>
    </source>
</evidence>
<comment type="subcellular location">
    <subcellularLocation>
        <location evidence="1">Cell membrane</location>
        <topology evidence="1">Multi-pass membrane protein</topology>
    </subcellularLocation>
</comment>
<dbReference type="Pfam" id="PF00482">
    <property type="entry name" value="T2SSF"/>
    <property type="match status" value="1"/>
</dbReference>
<keyword evidence="5 7" id="KW-0472">Membrane</keyword>
<feature type="transmembrane region" description="Helical" evidence="7">
    <location>
        <begin position="105"/>
        <end position="124"/>
    </location>
</feature>
<evidence type="ECO:0000256" key="7">
    <source>
        <dbReference type="SAM" id="Phobius"/>
    </source>
</evidence>
<dbReference type="PANTHER" id="PTHR35007:SF1">
    <property type="entry name" value="PILUS ASSEMBLY PROTEIN"/>
    <property type="match status" value="1"/>
</dbReference>
<name>A0A8J2Y429_9PROT</name>
<dbReference type="InterPro" id="IPR042094">
    <property type="entry name" value="T2SS_GspF_sf"/>
</dbReference>
<feature type="transmembrane region" description="Helical" evidence="7">
    <location>
        <begin position="6"/>
        <end position="27"/>
    </location>
</feature>
<evidence type="ECO:0000313" key="10">
    <source>
        <dbReference type="Proteomes" id="UP000613582"/>
    </source>
</evidence>
<dbReference type="EMBL" id="BMGH01000001">
    <property type="protein sequence ID" value="GGD13561.1"/>
    <property type="molecule type" value="Genomic_DNA"/>
</dbReference>
<dbReference type="PANTHER" id="PTHR35007">
    <property type="entry name" value="INTEGRAL MEMBRANE PROTEIN-RELATED"/>
    <property type="match status" value="1"/>
</dbReference>
<keyword evidence="10" id="KW-1185">Reference proteome</keyword>
<keyword evidence="2" id="KW-1003">Cell membrane</keyword>
<evidence type="ECO:0000259" key="8">
    <source>
        <dbReference type="Pfam" id="PF00482"/>
    </source>
</evidence>
<feature type="domain" description="Type II secretion system protein GspF" evidence="8">
    <location>
        <begin position="165"/>
        <end position="289"/>
    </location>
</feature>